<organism evidence="11 12">
    <name type="scientific">Candidatus Tidjanibacter faecipullorum</name>
    <dbReference type="NCBI Taxonomy" id="2838766"/>
    <lineage>
        <taxon>Bacteria</taxon>
        <taxon>Pseudomonadati</taxon>
        <taxon>Bacteroidota</taxon>
        <taxon>Bacteroidia</taxon>
        <taxon>Bacteroidales</taxon>
        <taxon>Rikenellaceae</taxon>
        <taxon>Tidjanibacter</taxon>
    </lineage>
</organism>
<dbReference type="GO" id="GO:0005524">
    <property type="term" value="F:ATP binding"/>
    <property type="evidence" value="ECO:0007669"/>
    <property type="project" value="UniProtKB-KW"/>
</dbReference>
<keyword evidence="8" id="KW-0902">Two-component regulatory system</keyword>
<evidence type="ECO:0000313" key="12">
    <source>
        <dbReference type="Proteomes" id="UP000824014"/>
    </source>
</evidence>
<protein>
    <recommendedName>
        <fullName evidence="2">histidine kinase</fullName>
        <ecNumber evidence="2">2.7.13.3</ecNumber>
    </recommendedName>
</protein>
<dbReference type="InterPro" id="IPR003594">
    <property type="entry name" value="HATPase_dom"/>
</dbReference>
<evidence type="ECO:0000256" key="7">
    <source>
        <dbReference type="ARBA" id="ARBA00022840"/>
    </source>
</evidence>
<evidence type="ECO:0000256" key="3">
    <source>
        <dbReference type="ARBA" id="ARBA00022553"/>
    </source>
</evidence>
<reference evidence="11" key="2">
    <citation type="submission" date="2021-04" db="EMBL/GenBank/DDBJ databases">
        <authorList>
            <person name="Gilroy R."/>
        </authorList>
    </citation>
    <scope>NUCLEOTIDE SEQUENCE</scope>
    <source>
        <strain evidence="11">ChiHjej11B10-19426</strain>
    </source>
</reference>
<dbReference type="Pfam" id="PF02518">
    <property type="entry name" value="HATPase_c"/>
    <property type="match status" value="1"/>
</dbReference>
<keyword evidence="5" id="KW-0547">Nucleotide-binding</keyword>
<dbReference type="Gene3D" id="1.20.5.1930">
    <property type="match status" value="1"/>
</dbReference>
<dbReference type="GO" id="GO:0046983">
    <property type="term" value="F:protein dimerization activity"/>
    <property type="evidence" value="ECO:0007669"/>
    <property type="project" value="InterPro"/>
</dbReference>
<dbReference type="SMART" id="SM00387">
    <property type="entry name" value="HATPase_c"/>
    <property type="match status" value="1"/>
</dbReference>
<dbReference type="Pfam" id="PF07730">
    <property type="entry name" value="HisKA_3"/>
    <property type="match status" value="1"/>
</dbReference>
<reference evidence="11" key="1">
    <citation type="journal article" date="2021" name="PeerJ">
        <title>Extensive microbial diversity within the chicken gut microbiome revealed by metagenomics and culture.</title>
        <authorList>
            <person name="Gilroy R."/>
            <person name="Ravi A."/>
            <person name="Getino M."/>
            <person name="Pursley I."/>
            <person name="Horton D.L."/>
            <person name="Alikhan N.F."/>
            <person name="Baker D."/>
            <person name="Gharbi K."/>
            <person name="Hall N."/>
            <person name="Watson M."/>
            <person name="Adriaenssens E.M."/>
            <person name="Foster-Nyarko E."/>
            <person name="Jarju S."/>
            <person name="Secka A."/>
            <person name="Antonio M."/>
            <person name="Oren A."/>
            <person name="Chaudhuri R.R."/>
            <person name="La Ragione R."/>
            <person name="Hildebrand F."/>
            <person name="Pallen M.J."/>
        </authorList>
    </citation>
    <scope>NUCLEOTIDE SEQUENCE</scope>
    <source>
        <strain evidence="11">ChiHjej11B10-19426</strain>
    </source>
</reference>
<dbReference type="InterPro" id="IPR050482">
    <property type="entry name" value="Sensor_HK_TwoCompSys"/>
</dbReference>
<accession>A0A9D2DE04</accession>
<evidence type="ECO:0000256" key="6">
    <source>
        <dbReference type="ARBA" id="ARBA00022777"/>
    </source>
</evidence>
<dbReference type="Gene3D" id="3.30.565.10">
    <property type="entry name" value="Histidine kinase-like ATPase, C-terminal domain"/>
    <property type="match status" value="1"/>
</dbReference>
<keyword evidence="9" id="KW-0812">Transmembrane</keyword>
<comment type="caution">
    <text evidence="11">The sequence shown here is derived from an EMBL/GenBank/DDBJ whole genome shotgun (WGS) entry which is preliminary data.</text>
</comment>
<dbReference type="SUPFAM" id="SSF55874">
    <property type="entry name" value="ATPase domain of HSP90 chaperone/DNA topoisomerase II/histidine kinase"/>
    <property type="match status" value="1"/>
</dbReference>
<dbReference type="InterPro" id="IPR036890">
    <property type="entry name" value="HATPase_C_sf"/>
</dbReference>
<keyword evidence="7" id="KW-0067">ATP-binding</keyword>
<dbReference type="InterPro" id="IPR011712">
    <property type="entry name" value="Sig_transdc_His_kin_sub3_dim/P"/>
</dbReference>
<comment type="catalytic activity">
    <reaction evidence="1">
        <text>ATP + protein L-histidine = ADP + protein N-phospho-L-histidine.</text>
        <dbReference type="EC" id="2.7.13.3"/>
    </reaction>
</comment>
<feature type="transmembrane region" description="Helical" evidence="9">
    <location>
        <begin position="6"/>
        <end position="25"/>
    </location>
</feature>
<dbReference type="PANTHER" id="PTHR24421:SF10">
    <property type="entry name" value="NITRATE_NITRITE SENSOR PROTEIN NARQ"/>
    <property type="match status" value="1"/>
</dbReference>
<feature type="domain" description="Histidine kinase" evidence="10">
    <location>
        <begin position="121"/>
        <end position="317"/>
    </location>
</feature>
<dbReference type="GO" id="GO:0016020">
    <property type="term" value="C:membrane"/>
    <property type="evidence" value="ECO:0007669"/>
    <property type="project" value="InterPro"/>
</dbReference>
<dbReference type="Proteomes" id="UP000824014">
    <property type="component" value="Unassembled WGS sequence"/>
</dbReference>
<evidence type="ECO:0000256" key="1">
    <source>
        <dbReference type="ARBA" id="ARBA00000085"/>
    </source>
</evidence>
<dbReference type="GO" id="GO:0000155">
    <property type="term" value="F:phosphorelay sensor kinase activity"/>
    <property type="evidence" value="ECO:0007669"/>
    <property type="project" value="InterPro"/>
</dbReference>
<evidence type="ECO:0000256" key="9">
    <source>
        <dbReference type="SAM" id="Phobius"/>
    </source>
</evidence>
<keyword evidence="9" id="KW-0472">Membrane</keyword>
<sequence length="325" mass="36568">MVLKTLLIISIILQLIAAIIAIRLTRATKYNVAWMLFSFALLMMCMFRLHEFMQVTVGREWRLPPYFMAWAGVITSLCLAVGLFYINKIITSVRRLNYQRKLTERRILNTVLRTEEKERLHFSKELHDGLGPLLSSAKMSLGELSKSCTSQEDAQLIANTSYVIEEAIRSIREISNKLSPHTLNTFGLAKAVGSFINTTLSINAKRGIAIDFRTNLRTERFDPNIEVILYRVIGELVSNSLKHSGATQLTLDMQYADDTITIDYADNGKGFDPEAVIDTGMGLSNITSRIQSLKGTISIESARTQGMHAHISVNVKHTDERAKKL</sequence>
<keyword evidence="6 11" id="KW-0418">Kinase</keyword>
<evidence type="ECO:0000259" key="10">
    <source>
        <dbReference type="PROSITE" id="PS50109"/>
    </source>
</evidence>
<dbReference type="PROSITE" id="PS50109">
    <property type="entry name" value="HIS_KIN"/>
    <property type="match status" value="1"/>
</dbReference>
<dbReference type="EMBL" id="DXCC01000015">
    <property type="protein sequence ID" value="HIZ15144.1"/>
    <property type="molecule type" value="Genomic_DNA"/>
</dbReference>
<gene>
    <name evidence="11" type="ORF">H9816_04470</name>
</gene>
<dbReference type="InterPro" id="IPR005467">
    <property type="entry name" value="His_kinase_dom"/>
</dbReference>
<dbReference type="EC" id="2.7.13.3" evidence="2"/>
<evidence type="ECO:0000256" key="5">
    <source>
        <dbReference type="ARBA" id="ARBA00022741"/>
    </source>
</evidence>
<name>A0A9D2DE04_9BACT</name>
<evidence type="ECO:0000256" key="4">
    <source>
        <dbReference type="ARBA" id="ARBA00022679"/>
    </source>
</evidence>
<dbReference type="PANTHER" id="PTHR24421">
    <property type="entry name" value="NITRATE/NITRITE SENSOR PROTEIN NARX-RELATED"/>
    <property type="match status" value="1"/>
</dbReference>
<evidence type="ECO:0000256" key="8">
    <source>
        <dbReference type="ARBA" id="ARBA00023012"/>
    </source>
</evidence>
<evidence type="ECO:0000313" key="11">
    <source>
        <dbReference type="EMBL" id="HIZ15144.1"/>
    </source>
</evidence>
<proteinExistence type="predicted"/>
<dbReference type="AlphaFoldDB" id="A0A9D2DE04"/>
<dbReference type="CDD" id="cd16917">
    <property type="entry name" value="HATPase_UhpB-NarQ-NarX-like"/>
    <property type="match status" value="1"/>
</dbReference>
<keyword evidence="9" id="KW-1133">Transmembrane helix</keyword>
<keyword evidence="4" id="KW-0808">Transferase</keyword>
<evidence type="ECO:0000256" key="2">
    <source>
        <dbReference type="ARBA" id="ARBA00012438"/>
    </source>
</evidence>
<keyword evidence="3" id="KW-0597">Phosphoprotein</keyword>
<feature type="transmembrane region" description="Helical" evidence="9">
    <location>
        <begin position="69"/>
        <end position="86"/>
    </location>
</feature>
<feature type="transmembrane region" description="Helical" evidence="9">
    <location>
        <begin position="32"/>
        <end position="49"/>
    </location>
</feature>